<evidence type="ECO:0000313" key="4">
    <source>
        <dbReference type="EMBL" id="PIR38931.1"/>
    </source>
</evidence>
<dbReference type="EMBL" id="PCXL01000003">
    <property type="protein sequence ID" value="PIR38931.1"/>
    <property type="molecule type" value="Genomic_DNA"/>
</dbReference>
<dbReference type="Proteomes" id="UP000231333">
    <property type="component" value="Unassembled WGS sequence"/>
</dbReference>
<dbReference type="HAMAP" id="MF_01963">
    <property type="entry name" value="MTAP"/>
    <property type="match status" value="1"/>
</dbReference>
<name>A0A2H0QXF0_9BACT</name>
<sequence>CSFPELKVISRLRPETKYGLPSDEIAICEHDGQLVAFLPRHGSKHTLAPHKVPYKANLAALKEIGVEYVIGTCIVGSLKKEIAPGSLVIPDQFVNLTWGRDDHSEADGGSFIHLPMGEPYCGHLRKKITEQSVATQTAIIPQGTVAVIQGPRFSTAAESRWLSVNGWDIVNMTQYPECYFARELGLCYAAIAAVTDYDVGLQESLVIDPRQMGKVLEIFRGNVQKTKDFLLAFIQRAPGLSCGCASTLLKAYYEEGL</sequence>
<dbReference type="AlphaFoldDB" id="A0A2H0QXF0"/>
<evidence type="ECO:0000256" key="1">
    <source>
        <dbReference type="ARBA" id="ARBA00022676"/>
    </source>
</evidence>
<dbReference type="PANTHER" id="PTHR42679:SF2">
    <property type="entry name" value="S-METHYL-5'-THIOADENOSINE PHOSPHORYLASE"/>
    <property type="match status" value="1"/>
</dbReference>
<protein>
    <submittedName>
        <fullName evidence="4">5'-methylthioadenosine phosphorylase</fullName>
        <ecNumber evidence="4">2.4.2.28</ecNumber>
    </submittedName>
</protein>
<feature type="domain" description="Nucleoside phosphorylase" evidence="3">
    <location>
        <begin position="5"/>
        <end position="234"/>
    </location>
</feature>
<dbReference type="GO" id="GO:0017061">
    <property type="term" value="F:S-methyl-5-thioadenosine phosphorylase activity"/>
    <property type="evidence" value="ECO:0007669"/>
    <property type="project" value="UniProtKB-EC"/>
</dbReference>
<dbReference type="InterPro" id="IPR035994">
    <property type="entry name" value="Nucleoside_phosphorylase_sf"/>
</dbReference>
<proteinExistence type="inferred from homology"/>
<dbReference type="GO" id="GO:0019509">
    <property type="term" value="P:L-methionine salvage from methylthioadenosine"/>
    <property type="evidence" value="ECO:0007669"/>
    <property type="project" value="TreeGrafter"/>
</dbReference>
<gene>
    <name evidence="4" type="ORF">COV34_00050</name>
</gene>
<evidence type="ECO:0000259" key="3">
    <source>
        <dbReference type="Pfam" id="PF01048"/>
    </source>
</evidence>
<dbReference type="GO" id="GO:0009116">
    <property type="term" value="P:nucleoside metabolic process"/>
    <property type="evidence" value="ECO:0007669"/>
    <property type="project" value="InterPro"/>
</dbReference>
<dbReference type="EC" id="2.4.2.28" evidence="4"/>
<reference evidence="4 5" key="1">
    <citation type="submission" date="2017-09" db="EMBL/GenBank/DDBJ databases">
        <title>Depth-based differentiation of microbial function through sediment-hosted aquifers and enrichment of novel symbionts in the deep terrestrial subsurface.</title>
        <authorList>
            <person name="Probst A.J."/>
            <person name="Ladd B."/>
            <person name="Jarett J.K."/>
            <person name="Geller-Mcgrath D.E."/>
            <person name="Sieber C.M."/>
            <person name="Emerson J.B."/>
            <person name="Anantharaman K."/>
            <person name="Thomas B.C."/>
            <person name="Malmstrom R."/>
            <person name="Stieglmeier M."/>
            <person name="Klingl A."/>
            <person name="Woyke T."/>
            <person name="Ryan C.M."/>
            <person name="Banfield J.F."/>
        </authorList>
    </citation>
    <scope>NUCLEOTIDE SEQUENCE [LARGE SCALE GENOMIC DNA]</scope>
    <source>
        <strain evidence="4">CG10_big_fil_rev_8_21_14_0_10_42_12</strain>
    </source>
</reference>
<evidence type="ECO:0000313" key="5">
    <source>
        <dbReference type="Proteomes" id="UP000231333"/>
    </source>
</evidence>
<dbReference type="InterPro" id="IPR000845">
    <property type="entry name" value="Nucleoside_phosphorylase_d"/>
</dbReference>
<accession>A0A2H0QXF0</accession>
<keyword evidence="2 4" id="KW-0808">Transferase</keyword>
<dbReference type="Gene3D" id="3.40.50.1580">
    <property type="entry name" value="Nucleoside phosphorylase domain"/>
    <property type="match status" value="1"/>
</dbReference>
<keyword evidence="1 4" id="KW-0328">Glycosyltransferase</keyword>
<dbReference type="PANTHER" id="PTHR42679">
    <property type="entry name" value="S-METHYL-5'-THIOADENOSINE PHOSPHORYLASE"/>
    <property type="match status" value="1"/>
</dbReference>
<dbReference type="InterPro" id="IPR010044">
    <property type="entry name" value="MTAP"/>
</dbReference>
<organism evidence="4 5">
    <name type="scientific">Candidatus Zambryskibacteria bacterium CG10_big_fil_rev_8_21_14_0_10_42_12</name>
    <dbReference type="NCBI Taxonomy" id="1975115"/>
    <lineage>
        <taxon>Bacteria</taxon>
        <taxon>Candidatus Zambryskiibacteriota</taxon>
    </lineage>
</organism>
<feature type="non-terminal residue" evidence="4">
    <location>
        <position position="1"/>
    </location>
</feature>
<dbReference type="GO" id="GO:0005829">
    <property type="term" value="C:cytosol"/>
    <property type="evidence" value="ECO:0007669"/>
    <property type="project" value="TreeGrafter"/>
</dbReference>
<dbReference type="Pfam" id="PF01048">
    <property type="entry name" value="PNP_UDP_1"/>
    <property type="match status" value="1"/>
</dbReference>
<evidence type="ECO:0000256" key="2">
    <source>
        <dbReference type="ARBA" id="ARBA00022679"/>
    </source>
</evidence>
<dbReference type="CDD" id="cd09010">
    <property type="entry name" value="MTAP_SsMTAPII_like_MTIP"/>
    <property type="match status" value="1"/>
</dbReference>
<comment type="caution">
    <text evidence="4">The sequence shown here is derived from an EMBL/GenBank/DDBJ whole genome shotgun (WGS) entry which is preliminary data.</text>
</comment>
<dbReference type="SUPFAM" id="SSF53167">
    <property type="entry name" value="Purine and uridine phosphorylases"/>
    <property type="match status" value="1"/>
</dbReference>